<proteinExistence type="predicted"/>
<dbReference type="OrthoDB" id="5125733at2759"/>
<evidence type="ECO:0000259" key="1">
    <source>
        <dbReference type="Pfam" id="PF06985"/>
    </source>
</evidence>
<accession>J4GNI1</accession>
<protein>
    <recommendedName>
        <fullName evidence="1">Heterokaryon incompatibility domain-containing protein</fullName>
    </recommendedName>
</protein>
<reference evidence="2 3" key="1">
    <citation type="journal article" date="2012" name="Appl. Environ. Microbiol.">
        <title>Short-read sequencing for genomic analysis of the brown rot fungus Fibroporia radiculosa.</title>
        <authorList>
            <person name="Tang J.D."/>
            <person name="Perkins A.D."/>
            <person name="Sonstegard T.S."/>
            <person name="Schroeder S.G."/>
            <person name="Burgess S.C."/>
            <person name="Diehl S.V."/>
        </authorList>
    </citation>
    <scope>NUCLEOTIDE SEQUENCE [LARGE SCALE GENOMIC DNA]</scope>
    <source>
        <strain evidence="2 3">TFFH 294</strain>
    </source>
</reference>
<dbReference type="Pfam" id="PF06985">
    <property type="entry name" value="HET"/>
    <property type="match status" value="1"/>
</dbReference>
<dbReference type="RefSeq" id="XP_012180713.1">
    <property type="nucleotide sequence ID" value="XM_012325323.1"/>
</dbReference>
<sequence length="603" mass="68014">MKDEDQTQFQGTRDSIERMVTLICEEEIIINVSFRDVHDGDGGRSLLMLSYDSAYDDSGLFLSAIPISTPSDDNAASAVAVRPLIYQMSSAHTFHLAHSTLHDCMLRVGSHETCPKFVPSAFPTRVLDCQNPSAPKLKVNVGGIEDCYVALSYVWGEDQPQRTVKANVEKYISRGLDMDVTPQTIKDAIRVTCELHVRYLWIDTYCIIQDSPEDKAREIGNMRRIYQNAYFTIIAAKTPKVSLGFLQDCPPPFPTYRVPFYCPDGALGTMTLAPRAMYNLYDANQEPINTRGWCFQEYILAPRAFIYASHTIQYLCQRGLIDVGNDSFPDRMAGMDRLPPRFFNRDNDTYHDPNILTPAQLRELTKLWHRILQFYTPRGLSAPEDKLNAISGVADEFHRVLNSRYIAGMWEHHLLGDLLWTRSSEEALPGPSIYRAPSWSWAAANGVIYNPGPVVEPDEAYHCVILDCKVELANEHSLFGELSRGYLKLRARMKQTIWNSSRGLLYEPAADGKLTVVGGGYPDRQEGSEGSENVWALPMVLTVPKPSVFSRSREEGNTMRGMLLKVAETKPDCYRRVGLFRCTMQGSIEEGFENSAEQIITII</sequence>
<feature type="domain" description="Heterokaryon incompatibility" evidence="1">
    <location>
        <begin position="148"/>
        <end position="297"/>
    </location>
</feature>
<dbReference type="Proteomes" id="UP000006352">
    <property type="component" value="Unassembled WGS sequence"/>
</dbReference>
<dbReference type="InterPro" id="IPR010730">
    <property type="entry name" value="HET"/>
</dbReference>
<dbReference type="PANTHER" id="PTHR33112:SF16">
    <property type="entry name" value="HETEROKARYON INCOMPATIBILITY DOMAIN-CONTAINING PROTEIN"/>
    <property type="match status" value="1"/>
</dbReference>
<name>J4GNI1_9APHY</name>
<dbReference type="EMBL" id="HE797032">
    <property type="protein sequence ID" value="CCM01430.1"/>
    <property type="molecule type" value="Genomic_DNA"/>
</dbReference>
<dbReference type="GeneID" id="24096341"/>
<evidence type="ECO:0000313" key="2">
    <source>
        <dbReference type="EMBL" id="CCM01430.1"/>
    </source>
</evidence>
<dbReference type="InParanoid" id="J4GNI1"/>
<keyword evidence="3" id="KW-1185">Reference proteome</keyword>
<gene>
    <name evidence="2" type="ORF">FIBRA_03482</name>
</gene>
<dbReference type="HOGENOM" id="CLU_002639_6_3_1"/>
<dbReference type="PANTHER" id="PTHR33112">
    <property type="entry name" value="DOMAIN PROTEIN, PUTATIVE-RELATED"/>
    <property type="match status" value="1"/>
</dbReference>
<dbReference type="AlphaFoldDB" id="J4GNI1"/>
<evidence type="ECO:0000313" key="3">
    <source>
        <dbReference type="Proteomes" id="UP000006352"/>
    </source>
</evidence>
<organism evidence="2 3">
    <name type="scientific">Fibroporia radiculosa</name>
    <dbReference type="NCBI Taxonomy" id="599839"/>
    <lineage>
        <taxon>Eukaryota</taxon>
        <taxon>Fungi</taxon>
        <taxon>Dikarya</taxon>
        <taxon>Basidiomycota</taxon>
        <taxon>Agaricomycotina</taxon>
        <taxon>Agaricomycetes</taxon>
        <taxon>Polyporales</taxon>
        <taxon>Fibroporiaceae</taxon>
        <taxon>Fibroporia</taxon>
    </lineage>
</organism>
<dbReference type="STRING" id="599839.J4GNI1"/>